<dbReference type="AlphaFoldDB" id="A0A8S1T252"/>
<dbReference type="EMBL" id="CAJJDO010000013">
    <property type="protein sequence ID" value="CAD8144882.1"/>
    <property type="molecule type" value="Genomic_DNA"/>
</dbReference>
<evidence type="ECO:0000313" key="2">
    <source>
        <dbReference type="EMBL" id="CAD8144882.1"/>
    </source>
</evidence>
<accession>A0A8S1T252</accession>
<comment type="caution">
    <text evidence="2">The sequence shown here is derived from an EMBL/GenBank/DDBJ whole genome shotgun (WGS) entry which is preliminary data.</text>
</comment>
<reference evidence="2" key="1">
    <citation type="submission" date="2021-01" db="EMBL/GenBank/DDBJ databases">
        <authorList>
            <consortium name="Genoscope - CEA"/>
            <person name="William W."/>
        </authorList>
    </citation>
    <scope>NUCLEOTIDE SEQUENCE</scope>
</reference>
<proteinExistence type="predicted"/>
<sequence length="325" mass="39287">MILICKGDDQRFQFLDHEQSGLQILVNLNSIEQQLEDGQQEYLLKIFEQVTNSDEFKEVDSGVKSQIEWANSIIQNYQNNNNEQKQSELYDQLNTELINQRYPEVHQTNKLLDDNIQKIRARVQLLQLTEQRNILKTKSLEKNTQKIIISKQNKFEKETQKDRYARIQREQIEKRKLEIQKQRELHLQILDQSKGRQGKMVQQRILQTREFKTRIQQDFHKTIRQVEAENQRSYQRIKKMEQIQTEKIQKFLLDKQVFAQKNYQKKVEDEFQATMSKQDELEQLEKLEQQLLERIKVTQQMYQESSLRLETIKQQSYRLIGQQQI</sequence>
<gene>
    <name evidence="2" type="ORF">PPENT_87.1.T0130448</name>
</gene>
<feature type="coiled-coil region" evidence="1">
    <location>
        <begin position="274"/>
        <end position="301"/>
    </location>
</feature>
<evidence type="ECO:0000313" key="3">
    <source>
        <dbReference type="Proteomes" id="UP000689195"/>
    </source>
</evidence>
<keyword evidence="3" id="KW-1185">Reference proteome</keyword>
<evidence type="ECO:0000256" key="1">
    <source>
        <dbReference type="SAM" id="Coils"/>
    </source>
</evidence>
<protein>
    <submittedName>
        <fullName evidence="2">Uncharacterized protein</fullName>
    </submittedName>
</protein>
<organism evidence="2 3">
    <name type="scientific">Paramecium pentaurelia</name>
    <dbReference type="NCBI Taxonomy" id="43138"/>
    <lineage>
        <taxon>Eukaryota</taxon>
        <taxon>Sar</taxon>
        <taxon>Alveolata</taxon>
        <taxon>Ciliophora</taxon>
        <taxon>Intramacronucleata</taxon>
        <taxon>Oligohymenophorea</taxon>
        <taxon>Peniculida</taxon>
        <taxon>Parameciidae</taxon>
        <taxon>Paramecium</taxon>
    </lineage>
</organism>
<name>A0A8S1T252_9CILI</name>
<dbReference type="Proteomes" id="UP000689195">
    <property type="component" value="Unassembled WGS sequence"/>
</dbReference>
<dbReference type="OrthoDB" id="300515at2759"/>
<keyword evidence="1" id="KW-0175">Coiled coil</keyword>